<evidence type="ECO:0000313" key="2">
    <source>
        <dbReference type="EMBL" id="MDE1462559.1"/>
    </source>
</evidence>
<feature type="domain" description="DUF6316" evidence="1">
    <location>
        <begin position="20"/>
        <end position="59"/>
    </location>
</feature>
<sequence length="84" mass="9960">MKLRKDDNQSEVSIYARRLSDRYFKASHGWYFYTREGETIGPYYDKNSAMHGVNDYIEFLSLASSTVLEKYFKYSHKQTVAQVE</sequence>
<dbReference type="RefSeq" id="WP_274688915.1">
    <property type="nucleotide sequence ID" value="NZ_JAPMOU010000011.1"/>
</dbReference>
<reference evidence="2 3" key="1">
    <citation type="submission" date="2022-11" db="EMBL/GenBank/DDBJ databases">
        <title>Spartinivicinus poritis sp. nov., isolated from scleractinian coral Porites lutea.</title>
        <authorList>
            <person name="Zhang G."/>
            <person name="Cai L."/>
            <person name="Wei Q."/>
        </authorList>
    </citation>
    <scope>NUCLEOTIDE SEQUENCE [LARGE SCALE GENOMIC DNA]</scope>
    <source>
        <strain evidence="2 3">A2-2</strain>
    </source>
</reference>
<evidence type="ECO:0000313" key="3">
    <source>
        <dbReference type="Proteomes" id="UP001528823"/>
    </source>
</evidence>
<protein>
    <submittedName>
        <fullName evidence="2">DUF6316 family protein</fullName>
    </submittedName>
</protein>
<dbReference type="InterPro" id="IPR045630">
    <property type="entry name" value="DUF6316"/>
</dbReference>
<organism evidence="2 3">
    <name type="scientific">Spartinivicinus poritis</name>
    <dbReference type="NCBI Taxonomy" id="2994640"/>
    <lineage>
        <taxon>Bacteria</taxon>
        <taxon>Pseudomonadati</taxon>
        <taxon>Pseudomonadota</taxon>
        <taxon>Gammaproteobacteria</taxon>
        <taxon>Oceanospirillales</taxon>
        <taxon>Zooshikellaceae</taxon>
        <taxon>Spartinivicinus</taxon>
    </lineage>
</organism>
<evidence type="ECO:0000259" key="1">
    <source>
        <dbReference type="Pfam" id="PF19837"/>
    </source>
</evidence>
<keyword evidence="3" id="KW-1185">Reference proteome</keyword>
<dbReference type="EMBL" id="JAPMOU010000011">
    <property type="protein sequence ID" value="MDE1462559.1"/>
    <property type="molecule type" value="Genomic_DNA"/>
</dbReference>
<proteinExistence type="predicted"/>
<gene>
    <name evidence="2" type="ORF">ORQ98_11320</name>
</gene>
<accession>A0ABT5U860</accession>
<dbReference type="Pfam" id="PF19837">
    <property type="entry name" value="DUF6316"/>
    <property type="match status" value="1"/>
</dbReference>
<dbReference type="Proteomes" id="UP001528823">
    <property type="component" value="Unassembled WGS sequence"/>
</dbReference>
<comment type="caution">
    <text evidence="2">The sequence shown here is derived from an EMBL/GenBank/DDBJ whole genome shotgun (WGS) entry which is preliminary data.</text>
</comment>
<name>A0ABT5U860_9GAMM</name>